<keyword evidence="2" id="KW-0611">Plant defense</keyword>
<reference evidence="6 7" key="1">
    <citation type="submission" date="2014-04" db="EMBL/GenBank/DDBJ databases">
        <authorList>
            <consortium name="International Citrus Genome Consortium"/>
            <person name="Gmitter F."/>
            <person name="Chen C."/>
            <person name="Farmerie W."/>
            <person name="Harkins T."/>
            <person name="Desany B."/>
            <person name="Mohiuddin M."/>
            <person name="Kodira C."/>
            <person name="Borodovsky M."/>
            <person name="Lomsadze A."/>
            <person name="Burns P."/>
            <person name="Jenkins J."/>
            <person name="Prochnik S."/>
            <person name="Shu S."/>
            <person name="Chapman J."/>
            <person name="Pitluck S."/>
            <person name="Schmutz J."/>
            <person name="Rokhsar D."/>
        </authorList>
    </citation>
    <scope>NUCLEOTIDE SEQUENCE</scope>
</reference>
<dbReference type="InterPro" id="IPR032675">
    <property type="entry name" value="LRR_dom_sf"/>
</dbReference>
<dbReference type="Gene3D" id="1.10.10.10">
    <property type="entry name" value="Winged helix-like DNA-binding domain superfamily/Winged helix DNA-binding domain"/>
    <property type="match status" value="1"/>
</dbReference>
<name>A0A067DDM1_CITSI</name>
<feature type="domain" description="Disease resistance protein At4g27190-like leucine-rich repeats" evidence="4">
    <location>
        <begin position="378"/>
        <end position="478"/>
    </location>
</feature>
<accession>A0A067DDM1</accession>
<evidence type="ECO:0000259" key="5">
    <source>
        <dbReference type="Pfam" id="PF23559"/>
    </source>
</evidence>
<dbReference type="PANTHER" id="PTHR23155:SF1044">
    <property type="entry name" value="DISEASE RESISTANCE PROTEIN RPS2"/>
    <property type="match status" value="1"/>
</dbReference>
<dbReference type="FunFam" id="1.10.10.10:FF:000322">
    <property type="entry name" value="Probable disease resistance protein At1g63360"/>
    <property type="match status" value="1"/>
</dbReference>
<evidence type="ECO:0000259" key="4">
    <source>
        <dbReference type="Pfam" id="PF23247"/>
    </source>
</evidence>
<evidence type="ECO:0000256" key="2">
    <source>
        <dbReference type="ARBA" id="ARBA00022821"/>
    </source>
</evidence>
<dbReference type="Pfam" id="PF00931">
    <property type="entry name" value="NB-ARC"/>
    <property type="match status" value="1"/>
</dbReference>
<feature type="domain" description="NB-ARC" evidence="3">
    <location>
        <begin position="3"/>
        <end position="58"/>
    </location>
</feature>
<dbReference type="InterPro" id="IPR058922">
    <property type="entry name" value="WHD_DRP"/>
</dbReference>
<dbReference type="FunFam" id="1.10.8.430:FF:000003">
    <property type="entry name" value="Probable disease resistance protein At5g66910"/>
    <property type="match status" value="1"/>
</dbReference>
<feature type="domain" description="Disease resistance protein winged helix" evidence="5">
    <location>
        <begin position="147"/>
        <end position="205"/>
    </location>
</feature>
<dbReference type="PANTHER" id="PTHR23155">
    <property type="entry name" value="DISEASE RESISTANCE PROTEIN RP"/>
    <property type="match status" value="1"/>
</dbReference>
<dbReference type="GO" id="GO:0006952">
    <property type="term" value="P:defense response"/>
    <property type="evidence" value="ECO:0007669"/>
    <property type="project" value="UniProtKB-KW"/>
</dbReference>
<dbReference type="InterPro" id="IPR002182">
    <property type="entry name" value="NB-ARC"/>
</dbReference>
<sequence length="522" mass="59868">RIDLTELGVPLQMLNAGFKIVLKTRSAGVCDQMDSKNLEVYSLAHDEAWKLFQEMIERSTLDSHTSIPELAETLARECGRLPLALKTVGRAMKSQKKVGDRERAIEKMRTSASTFSGMEENVFLRLKFSYDSLSMDKLRSCLLYCCLYPEDYKIPKRSLIDYWISEGFMADFDRGCEFINDLLHACLLEEEGDDHVKMHDMIREMSLWIAWTIEKEKKNFLVRAGVKLTEAPKVKEWEGAKRISLMANEIESLSEIPTLLSLRRNDSLTELPSRISSLVSLHHLDLSLTHIRGLPQELKALEKLRYLNLEYTHYLSIIPHQLISGFLKLEVLRLLECGSEGVTKEEGNVLCDDAEPLMRELLGLKRLNVLSWSFRSSLAVQKFFKYPKLDLTWLVFVQNLKELEIIVCTEMEEIICVDKLRDVSDISEIIGSEHNFFTQLESLGILYGPDLKSIYPNPLHFPKLKKIGVYGCPKLKKLPINSSSAKERRVVIEGLKEWWEELQWEDQATQNAFSSGVILGGD</sequence>
<dbReference type="InterPro" id="IPR036388">
    <property type="entry name" value="WH-like_DNA-bd_sf"/>
</dbReference>
<dbReference type="Proteomes" id="UP000027120">
    <property type="component" value="Unassembled WGS sequence"/>
</dbReference>
<dbReference type="InterPro" id="IPR042197">
    <property type="entry name" value="Apaf_helical"/>
</dbReference>
<dbReference type="InterPro" id="IPR057135">
    <property type="entry name" value="At4g27190-like_LRR"/>
</dbReference>
<keyword evidence="7" id="KW-1185">Reference proteome</keyword>
<protein>
    <submittedName>
        <fullName evidence="6">Uncharacterized protein</fullName>
    </submittedName>
</protein>
<dbReference type="Gene3D" id="1.10.8.430">
    <property type="entry name" value="Helical domain of apoptotic protease-activating factors"/>
    <property type="match status" value="1"/>
</dbReference>
<dbReference type="SUPFAM" id="SSF52540">
    <property type="entry name" value="P-loop containing nucleoside triphosphate hydrolases"/>
    <property type="match status" value="1"/>
</dbReference>
<organism evidence="6 7">
    <name type="scientific">Citrus sinensis</name>
    <name type="common">Sweet orange</name>
    <name type="synonym">Citrus aurantium var. sinensis</name>
    <dbReference type="NCBI Taxonomy" id="2711"/>
    <lineage>
        <taxon>Eukaryota</taxon>
        <taxon>Viridiplantae</taxon>
        <taxon>Streptophyta</taxon>
        <taxon>Embryophyta</taxon>
        <taxon>Tracheophyta</taxon>
        <taxon>Spermatophyta</taxon>
        <taxon>Magnoliopsida</taxon>
        <taxon>eudicotyledons</taxon>
        <taxon>Gunneridae</taxon>
        <taxon>Pentapetalae</taxon>
        <taxon>rosids</taxon>
        <taxon>malvids</taxon>
        <taxon>Sapindales</taxon>
        <taxon>Rutaceae</taxon>
        <taxon>Aurantioideae</taxon>
        <taxon>Citrus</taxon>
    </lineage>
</organism>
<dbReference type="AlphaFoldDB" id="A0A067DDM1"/>
<proteinExistence type="predicted"/>
<keyword evidence="1" id="KW-0677">Repeat</keyword>
<dbReference type="EMBL" id="KK785763">
    <property type="protein sequence ID" value="KDO40953.1"/>
    <property type="molecule type" value="Genomic_DNA"/>
</dbReference>
<dbReference type="SUPFAM" id="SSF52058">
    <property type="entry name" value="L domain-like"/>
    <property type="match status" value="1"/>
</dbReference>
<feature type="non-terminal residue" evidence="6">
    <location>
        <position position="1"/>
    </location>
</feature>
<evidence type="ECO:0000313" key="7">
    <source>
        <dbReference type="Proteomes" id="UP000027120"/>
    </source>
</evidence>
<evidence type="ECO:0000256" key="1">
    <source>
        <dbReference type="ARBA" id="ARBA00022737"/>
    </source>
</evidence>
<dbReference type="InterPro" id="IPR044974">
    <property type="entry name" value="Disease_R_plants"/>
</dbReference>
<dbReference type="Pfam" id="PF23559">
    <property type="entry name" value="WHD_DRP"/>
    <property type="match status" value="1"/>
</dbReference>
<gene>
    <name evidence="6" type="ORF">CISIN_1g0040212mg</name>
</gene>
<dbReference type="GO" id="GO:0043531">
    <property type="term" value="F:ADP binding"/>
    <property type="evidence" value="ECO:0007669"/>
    <property type="project" value="InterPro"/>
</dbReference>
<evidence type="ECO:0000259" key="3">
    <source>
        <dbReference type="Pfam" id="PF00931"/>
    </source>
</evidence>
<dbReference type="Pfam" id="PF23247">
    <property type="entry name" value="LRR_RPS2"/>
    <property type="match status" value="1"/>
</dbReference>
<dbReference type="STRING" id="2711.A0A067DDM1"/>
<evidence type="ECO:0000313" key="6">
    <source>
        <dbReference type="EMBL" id="KDO40953.1"/>
    </source>
</evidence>
<dbReference type="Gene3D" id="3.80.10.10">
    <property type="entry name" value="Ribonuclease Inhibitor"/>
    <property type="match status" value="1"/>
</dbReference>
<dbReference type="InterPro" id="IPR027417">
    <property type="entry name" value="P-loop_NTPase"/>
</dbReference>